<comment type="caution">
    <text evidence="2">The sequence shown here is derived from an EMBL/GenBank/DDBJ whole genome shotgun (WGS) entry which is preliminary data.</text>
</comment>
<name>A0A1W0WSF1_HYPEX</name>
<sequence length="67" mass="7914">MIFDEKHDNTASFKFHNVAERTPAIGSGTDARYRQRSGYQKVPSRKWTAERKSKRFTHPQRHPKITK</sequence>
<protein>
    <submittedName>
        <fullName evidence="2">Uncharacterized protein</fullName>
    </submittedName>
</protein>
<dbReference type="Proteomes" id="UP000192578">
    <property type="component" value="Unassembled WGS sequence"/>
</dbReference>
<accession>A0A1W0WSF1</accession>
<evidence type="ECO:0000256" key="1">
    <source>
        <dbReference type="SAM" id="MobiDB-lite"/>
    </source>
</evidence>
<feature type="region of interest" description="Disordered" evidence="1">
    <location>
        <begin position="26"/>
        <end position="67"/>
    </location>
</feature>
<feature type="compositionally biased region" description="Basic residues" evidence="1">
    <location>
        <begin position="52"/>
        <end position="67"/>
    </location>
</feature>
<dbReference type="AlphaFoldDB" id="A0A1W0WSF1"/>
<keyword evidence="3" id="KW-1185">Reference proteome</keyword>
<organism evidence="2 3">
    <name type="scientific">Hypsibius exemplaris</name>
    <name type="common">Freshwater tardigrade</name>
    <dbReference type="NCBI Taxonomy" id="2072580"/>
    <lineage>
        <taxon>Eukaryota</taxon>
        <taxon>Metazoa</taxon>
        <taxon>Ecdysozoa</taxon>
        <taxon>Tardigrada</taxon>
        <taxon>Eutardigrada</taxon>
        <taxon>Parachela</taxon>
        <taxon>Hypsibioidea</taxon>
        <taxon>Hypsibiidae</taxon>
        <taxon>Hypsibius</taxon>
    </lineage>
</organism>
<evidence type="ECO:0000313" key="3">
    <source>
        <dbReference type="Proteomes" id="UP000192578"/>
    </source>
</evidence>
<gene>
    <name evidence="2" type="ORF">BV898_07711</name>
</gene>
<dbReference type="EMBL" id="MTYJ01000052">
    <property type="protein sequence ID" value="OQV18124.1"/>
    <property type="molecule type" value="Genomic_DNA"/>
</dbReference>
<reference evidence="3" key="1">
    <citation type="submission" date="2017-01" db="EMBL/GenBank/DDBJ databases">
        <title>Comparative genomics of anhydrobiosis in the tardigrade Hypsibius dujardini.</title>
        <authorList>
            <person name="Yoshida Y."/>
            <person name="Koutsovoulos G."/>
            <person name="Laetsch D."/>
            <person name="Stevens L."/>
            <person name="Kumar S."/>
            <person name="Horikawa D."/>
            <person name="Ishino K."/>
            <person name="Komine S."/>
            <person name="Tomita M."/>
            <person name="Blaxter M."/>
            <person name="Arakawa K."/>
        </authorList>
    </citation>
    <scope>NUCLEOTIDE SEQUENCE [LARGE SCALE GENOMIC DNA]</scope>
    <source>
        <strain evidence="3">Z151</strain>
    </source>
</reference>
<proteinExistence type="predicted"/>
<evidence type="ECO:0000313" key="2">
    <source>
        <dbReference type="EMBL" id="OQV18124.1"/>
    </source>
</evidence>